<gene>
    <name evidence="3" type="ORF">QF206_05545</name>
</gene>
<dbReference type="InterPro" id="IPR050585">
    <property type="entry name" value="Xaa-Pro_dipeptidyl-ppase/CocE"/>
</dbReference>
<organism evidence="3 4">
    <name type="scientific">Ruicaihuangia caeni</name>
    <dbReference type="NCBI Taxonomy" id="3042517"/>
    <lineage>
        <taxon>Bacteria</taxon>
        <taxon>Bacillati</taxon>
        <taxon>Actinomycetota</taxon>
        <taxon>Actinomycetes</taxon>
        <taxon>Micrococcales</taxon>
        <taxon>Microbacteriaceae</taxon>
        <taxon>Ruicaihuangia</taxon>
    </lineage>
</organism>
<feature type="domain" description="Peptidase S9 prolyl oligopeptidase catalytic" evidence="2">
    <location>
        <begin position="495"/>
        <end position="697"/>
    </location>
</feature>
<dbReference type="Gene3D" id="2.120.10.30">
    <property type="entry name" value="TolB, C-terminal domain"/>
    <property type="match status" value="1"/>
</dbReference>
<feature type="region of interest" description="Disordered" evidence="1">
    <location>
        <begin position="325"/>
        <end position="354"/>
    </location>
</feature>
<evidence type="ECO:0000313" key="4">
    <source>
        <dbReference type="Proteomes" id="UP001321506"/>
    </source>
</evidence>
<dbReference type="Proteomes" id="UP001321506">
    <property type="component" value="Unassembled WGS sequence"/>
</dbReference>
<dbReference type="RefSeq" id="WP_281488222.1">
    <property type="nucleotide sequence ID" value="NZ_JASATX010000002.1"/>
</dbReference>
<evidence type="ECO:0000313" key="3">
    <source>
        <dbReference type="EMBL" id="MDI2098428.1"/>
    </source>
</evidence>
<dbReference type="PANTHER" id="PTHR43056">
    <property type="entry name" value="PEPTIDASE S9 PROLYL OLIGOPEPTIDASE"/>
    <property type="match status" value="1"/>
</dbReference>
<name>A0AAW6T7U8_9MICO</name>
<dbReference type="PANTHER" id="PTHR43056:SF5">
    <property type="entry name" value="PEPTIDASE S9 PROLYL OLIGOPEPTIDASE CATALYTIC DOMAIN-CONTAINING PROTEIN"/>
    <property type="match status" value="1"/>
</dbReference>
<dbReference type="GO" id="GO:0008236">
    <property type="term" value="F:serine-type peptidase activity"/>
    <property type="evidence" value="ECO:0007669"/>
    <property type="project" value="InterPro"/>
</dbReference>
<accession>A0AAW6T7U8</accession>
<dbReference type="SUPFAM" id="SSF82171">
    <property type="entry name" value="DPP6 N-terminal domain-like"/>
    <property type="match status" value="1"/>
</dbReference>
<feature type="compositionally biased region" description="Basic and acidic residues" evidence="1">
    <location>
        <begin position="327"/>
        <end position="348"/>
    </location>
</feature>
<sequence>MSEPASLPYGSWPSPLSAAGIVAGGHPVSGGLLVGAGPDREVWWLESRPAEQGRLAVRAVALAEVGRDRADAGSADSTNAADDAGVRDVLPAPWSARSRVHEYGGGAWAVIAADHPSGPTLVFVEHSDQRVYRLDAGASEPVAITGSDVDERFGELTPADGAVLAVRERHAADGAVKRDIVSIALDGSRTASVVAGSDFLAYPRLSPDGTRLAWIAWDHPRMPWDGTELRLGTVVDGAVMEWTTIAGGPDESVLQPEWVGDETLVIVSDRSGWWNPAMIELGAVSPSSGRPDRPVVRPLLSDAAEYAAPLWQLGTRWYSPLPVSSRADGHDRDHDDDHDRDRDRDHGDAGAAPRLLTVSFDPQTGTDRLCVISTGPDAGSPRDLELPFTSITLADVQPQTGEALVIGGGWSAPSTLHLVDPADGRRRSIRSCDSSPPDTDYLPLAEPMRLGGVPCIVHRPRNPEAVGAPGELPPYIVTVHGGPTARSSMALSLVNAYFTSRGIGVLAVDYGGSSGYGRAWRDRLRGQWGVVDVADTASAARGLIDAGLADPARIAIRGGSAGGLTVLAALATTDVFACGVSYYGVTDLLALADETHDFESHYLDGLIGPLPSDEAVYRERSPLAMADRLRHPVLLLQGLDDPIVPPAQSERLRAALERNGVPHAYVGYPGESHGFRRAETLIHSVQAELSFYGQLFGFDTPDAPGVELWRPSSPAASHSST</sequence>
<dbReference type="InterPro" id="IPR001375">
    <property type="entry name" value="Peptidase_S9_cat"/>
</dbReference>
<dbReference type="SUPFAM" id="SSF53474">
    <property type="entry name" value="alpha/beta-Hydrolases"/>
    <property type="match status" value="1"/>
</dbReference>
<dbReference type="InterPro" id="IPR029058">
    <property type="entry name" value="AB_hydrolase_fold"/>
</dbReference>
<dbReference type="AlphaFoldDB" id="A0AAW6T7U8"/>
<dbReference type="InterPro" id="IPR011042">
    <property type="entry name" value="6-blade_b-propeller_TolB-like"/>
</dbReference>
<proteinExistence type="predicted"/>
<comment type="caution">
    <text evidence="3">The sequence shown here is derived from an EMBL/GenBank/DDBJ whole genome shotgun (WGS) entry which is preliminary data.</text>
</comment>
<evidence type="ECO:0000256" key="1">
    <source>
        <dbReference type="SAM" id="MobiDB-lite"/>
    </source>
</evidence>
<protein>
    <submittedName>
        <fullName evidence="3">S9 family peptidase</fullName>
    </submittedName>
</protein>
<dbReference type="Pfam" id="PF00326">
    <property type="entry name" value="Peptidase_S9"/>
    <property type="match status" value="1"/>
</dbReference>
<reference evidence="3 4" key="1">
    <citation type="submission" date="2023-04" db="EMBL/GenBank/DDBJ databases">
        <title>Klugiella caeni sp. nov. isolated from the sludge of biochemical tank.</title>
        <authorList>
            <person name="Geng K."/>
        </authorList>
    </citation>
    <scope>NUCLEOTIDE SEQUENCE [LARGE SCALE GENOMIC DNA]</scope>
    <source>
        <strain evidence="3 4">YN-L-19</strain>
    </source>
</reference>
<dbReference type="Gene3D" id="3.40.50.1820">
    <property type="entry name" value="alpha/beta hydrolase"/>
    <property type="match status" value="1"/>
</dbReference>
<dbReference type="EMBL" id="JASATX010000002">
    <property type="protein sequence ID" value="MDI2098428.1"/>
    <property type="molecule type" value="Genomic_DNA"/>
</dbReference>
<evidence type="ECO:0000259" key="2">
    <source>
        <dbReference type="Pfam" id="PF00326"/>
    </source>
</evidence>
<dbReference type="GO" id="GO:0006508">
    <property type="term" value="P:proteolysis"/>
    <property type="evidence" value="ECO:0007669"/>
    <property type="project" value="InterPro"/>
</dbReference>
<keyword evidence="4" id="KW-1185">Reference proteome</keyword>